<keyword evidence="8" id="KW-0764">Sulfate transport</keyword>
<gene>
    <name evidence="12" type="ORF">GCM10010411_68750</name>
</gene>
<dbReference type="PANTHER" id="PTHR37468:SF1">
    <property type="entry name" value="SULFATE TRANSPORTER CYSZ"/>
    <property type="match status" value="1"/>
</dbReference>
<evidence type="ECO:0000313" key="13">
    <source>
        <dbReference type="Proteomes" id="UP001501509"/>
    </source>
</evidence>
<feature type="transmembrane region" description="Helical" evidence="11">
    <location>
        <begin position="64"/>
        <end position="81"/>
    </location>
</feature>
<feature type="transmembrane region" description="Helical" evidence="11">
    <location>
        <begin position="226"/>
        <end position="248"/>
    </location>
</feature>
<keyword evidence="9 11" id="KW-0472">Membrane</keyword>
<evidence type="ECO:0000256" key="2">
    <source>
        <dbReference type="ARBA" id="ARBA00022448"/>
    </source>
</evidence>
<feature type="transmembrane region" description="Helical" evidence="11">
    <location>
        <begin position="88"/>
        <end position="110"/>
    </location>
</feature>
<proteinExistence type="predicted"/>
<dbReference type="InterPro" id="IPR050480">
    <property type="entry name" value="CysZ-like"/>
</dbReference>
<keyword evidence="13" id="KW-1185">Reference proteome</keyword>
<keyword evidence="4" id="KW-0997">Cell inner membrane</keyword>
<protein>
    <recommendedName>
        <fullName evidence="14">CysZ protein</fullName>
    </recommendedName>
</protein>
<feature type="region of interest" description="Disordered" evidence="10">
    <location>
        <begin position="1"/>
        <end position="60"/>
    </location>
</feature>
<feature type="transmembrane region" description="Helical" evidence="11">
    <location>
        <begin position="136"/>
        <end position="161"/>
    </location>
</feature>
<dbReference type="EMBL" id="BAAATD010000011">
    <property type="protein sequence ID" value="GAA2622922.1"/>
    <property type="molecule type" value="Genomic_DNA"/>
</dbReference>
<evidence type="ECO:0000256" key="7">
    <source>
        <dbReference type="ARBA" id="ARBA00022989"/>
    </source>
</evidence>
<evidence type="ECO:0000256" key="3">
    <source>
        <dbReference type="ARBA" id="ARBA00022475"/>
    </source>
</evidence>
<dbReference type="InterPro" id="IPR059112">
    <property type="entry name" value="CysZ/EI24"/>
</dbReference>
<evidence type="ECO:0000256" key="11">
    <source>
        <dbReference type="SAM" id="Phobius"/>
    </source>
</evidence>
<dbReference type="Proteomes" id="UP001501509">
    <property type="component" value="Unassembled WGS sequence"/>
</dbReference>
<evidence type="ECO:0000256" key="4">
    <source>
        <dbReference type="ARBA" id="ARBA00022519"/>
    </source>
</evidence>
<evidence type="ECO:0000256" key="9">
    <source>
        <dbReference type="ARBA" id="ARBA00023136"/>
    </source>
</evidence>
<dbReference type="PANTHER" id="PTHR37468">
    <property type="entry name" value="SULFATE TRANSPORTER CYSZ"/>
    <property type="match status" value="1"/>
</dbReference>
<evidence type="ECO:0008006" key="14">
    <source>
        <dbReference type="Google" id="ProtNLM"/>
    </source>
</evidence>
<evidence type="ECO:0000256" key="10">
    <source>
        <dbReference type="SAM" id="MobiDB-lite"/>
    </source>
</evidence>
<keyword evidence="6 11" id="KW-0812">Transmembrane</keyword>
<evidence type="ECO:0000256" key="6">
    <source>
        <dbReference type="ARBA" id="ARBA00022692"/>
    </source>
</evidence>
<keyword evidence="5" id="KW-0028">Amino-acid biosynthesis</keyword>
<comment type="subcellular location">
    <subcellularLocation>
        <location evidence="1">Membrane</location>
        <topology evidence="1">Multi-pass membrane protein</topology>
    </subcellularLocation>
</comment>
<name>A0ABP6CKU3_9ACTN</name>
<organism evidence="12 13">
    <name type="scientific">Actinomadura fulvescens</name>
    <dbReference type="NCBI Taxonomy" id="46160"/>
    <lineage>
        <taxon>Bacteria</taxon>
        <taxon>Bacillati</taxon>
        <taxon>Actinomycetota</taxon>
        <taxon>Actinomycetes</taxon>
        <taxon>Streptosporangiales</taxon>
        <taxon>Thermomonosporaceae</taxon>
        <taxon>Actinomadura</taxon>
    </lineage>
</organism>
<evidence type="ECO:0000256" key="8">
    <source>
        <dbReference type="ARBA" id="ARBA00023032"/>
    </source>
</evidence>
<keyword evidence="3" id="KW-1003">Cell membrane</keyword>
<comment type="caution">
    <text evidence="12">The sequence shown here is derived from an EMBL/GenBank/DDBJ whole genome shotgun (WGS) entry which is preliminary data.</text>
</comment>
<feature type="transmembrane region" description="Helical" evidence="11">
    <location>
        <begin position="199"/>
        <end position="220"/>
    </location>
</feature>
<evidence type="ECO:0000256" key="1">
    <source>
        <dbReference type="ARBA" id="ARBA00004141"/>
    </source>
</evidence>
<sequence>MNQPYDPGRPEPAGPASYSGSPPSPGAQPPQPPPQAKWQGQARGRGPGHAHEQVQGPPPKRGPAAFFTGVGYLFRGLAWVARHPRQWVLGLIPALIVLIVYMVALTALGWNLDALAGWVTPFADDWSQTARSSVRVVAGIAIFGAALFLAIITFTAITLLVGEPFYERIAVSVEESQGGAPPDPDEPLMVQIGRAIRDALLLGAVALCFAAVFFACGFLPVVGQTVVPVVAACVSGYFLAGELTSIALERRGVRRKTRFAILRQNRLMAVGFGAATFVVFLIPLGAVLAMPGAVAGGTLLARERLAVNPLVTGGERDISGHH</sequence>
<dbReference type="RefSeq" id="WP_344546655.1">
    <property type="nucleotide sequence ID" value="NZ_BAAATD010000011.1"/>
</dbReference>
<feature type="compositionally biased region" description="Pro residues" evidence="10">
    <location>
        <begin position="22"/>
        <end position="35"/>
    </location>
</feature>
<evidence type="ECO:0000313" key="12">
    <source>
        <dbReference type="EMBL" id="GAA2622922.1"/>
    </source>
</evidence>
<keyword evidence="2" id="KW-0813">Transport</keyword>
<reference evidence="13" key="1">
    <citation type="journal article" date="2019" name="Int. J. Syst. Evol. Microbiol.">
        <title>The Global Catalogue of Microorganisms (GCM) 10K type strain sequencing project: providing services to taxonomists for standard genome sequencing and annotation.</title>
        <authorList>
            <consortium name="The Broad Institute Genomics Platform"/>
            <consortium name="The Broad Institute Genome Sequencing Center for Infectious Disease"/>
            <person name="Wu L."/>
            <person name="Ma J."/>
        </authorList>
    </citation>
    <scope>NUCLEOTIDE SEQUENCE [LARGE SCALE GENOMIC DNA]</scope>
    <source>
        <strain evidence="13">JCM 6833</strain>
    </source>
</reference>
<feature type="transmembrane region" description="Helical" evidence="11">
    <location>
        <begin position="269"/>
        <end position="290"/>
    </location>
</feature>
<accession>A0ABP6CKU3</accession>
<dbReference type="Pfam" id="PF07264">
    <property type="entry name" value="EI24"/>
    <property type="match status" value="1"/>
</dbReference>
<keyword evidence="7 11" id="KW-1133">Transmembrane helix</keyword>
<evidence type="ECO:0000256" key="5">
    <source>
        <dbReference type="ARBA" id="ARBA00022605"/>
    </source>
</evidence>